<reference evidence="2 3" key="1">
    <citation type="submission" date="2024-03" db="EMBL/GenBank/DDBJ databases">
        <title>Human intestinal bacterial collection.</title>
        <authorList>
            <person name="Pauvert C."/>
            <person name="Hitch T.C.A."/>
            <person name="Clavel T."/>
        </authorList>
    </citation>
    <scope>NUCLEOTIDE SEQUENCE [LARGE SCALE GENOMIC DNA]</scope>
    <source>
        <strain evidence="2 3">CLA-AA-H255</strain>
    </source>
</reference>
<keyword evidence="3" id="KW-1185">Reference proteome</keyword>
<keyword evidence="1" id="KW-0472">Membrane</keyword>
<evidence type="ECO:0000313" key="2">
    <source>
        <dbReference type="EMBL" id="MEQ2379656.1"/>
    </source>
</evidence>
<evidence type="ECO:0008006" key="4">
    <source>
        <dbReference type="Google" id="ProtNLM"/>
    </source>
</evidence>
<proteinExistence type="predicted"/>
<evidence type="ECO:0000256" key="1">
    <source>
        <dbReference type="SAM" id="Phobius"/>
    </source>
</evidence>
<feature type="transmembrane region" description="Helical" evidence="1">
    <location>
        <begin position="40"/>
        <end position="61"/>
    </location>
</feature>
<keyword evidence="1" id="KW-1133">Transmembrane helix</keyword>
<keyword evidence="1" id="KW-0812">Transmembrane</keyword>
<dbReference type="Proteomes" id="UP001442364">
    <property type="component" value="Unassembled WGS sequence"/>
</dbReference>
<sequence length="347" mass="38101">MNGEKLFKSMNNINQEWIEQAKPANKPVIMRTRSKIYRNIAAAAAAVIAISGLTYTGVYAYQKYLVPKSNVNFESHISGDSSVNVYNTGNVTSTEESNVDVEWGKYVANGGRFYIELTIKSKDGSPIIPNDDTLSPIIGTFDFADTVIKISDETDQFKSTGTLYHLNYNGMSDDGSEIYAELIYVNADSRDIVNHNISIDVKDLKCTYRNGEDNKTRETRTLATGEWSFETVLKSSSTGVLSTTPNISVTSSCNADQTINIDTLKCDGFVLDIYGTGNADFKWFGMSGKYAPVVHLKDGTVVSIDNKTSDLSAKAGIMHISFALKQVISVDNIASIEWHGVTIYSAE</sequence>
<evidence type="ECO:0000313" key="3">
    <source>
        <dbReference type="Proteomes" id="UP001442364"/>
    </source>
</evidence>
<gene>
    <name evidence="2" type="ORF">WMO14_07155</name>
</gene>
<name>A0ABV1BYY1_9FIRM</name>
<protein>
    <recommendedName>
        <fullName evidence="4">DUF4179 domain-containing protein</fullName>
    </recommendedName>
</protein>
<organism evidence="2 3">
    <name type="scientific">[Lactobacillus] rogosae</name>
    <dbReference type="NCBI Taxonomy" id="706562"/>
    <lineage>
        <taxon>Bacteria</taxon>
        <taxon>Bacillati</taxon>
        <taxon>Bacillota</taxon>
        <taxon>Clostridia</taxon>
        <taxon>Lachnospirales</taxon>
        <taxon>Lachnospiraceae</taxon>
        <taxon>Lachnospira</taxon>
    </lineage>
</organism>
<accession>A0ABV1BYY1</accession>
<comment type="caution">
    <text evidence="2">The sequence shown here is derived from an EMBL/GenBank/DDBJ whole genome shotgun (WGS) entry which is preliminary data.</text>
</comment>
<dbReference type="RefSeq" id="WP_055176189.1">
    <property type="nucleotide sequence ID" value="NZ_DAWDIQ010000001.1"/>
</dbReference>
<dbReference type="EMBL" id="JBBMER010000004">
    <property type="protein sequence ID" value="MEQ2379656.1"/>
    <property type="molecule type" value="Genomic_DNA"/>
</dbReference>